<keyword evidence="3" id="KW-1185">Reference proteome</keyword>
<proteinExistence type="predicted"/>
<organism evidence="2 3">
    <name type="scientific">Papaver somniferum</name>
    <name type="common">Opium poppy</name>
    <dbReference type="NCBI Taxonomy" id="3469"/>
    <lineage>
        <taxon>Eukaryota</taxon>
        <taxon>Viridiplantae</taxon>
        <taxon>Streptophyta</taxon>
        <taxon>Embryophyta</taxon>
        <taxon>Tracheophyta</taxon>
        <taxon>Spermatophyta</taxon>
        <taxon>Magnoliopsida</taxon>
        <taxon>Ranunculales</taxon>
        <taxon>Papaveraceae</taxon>
        <taxon>Papaveroideae</taxon>
        <taxon>Papaver</taxon>
    </lineage>
</organism>
<evidence type="ECO:0000313" key="3">
    <source>
        <dbReference type="Proteomes" id="UP000316621"/>
    </source>
</evidence>
<dbReference type="Proteomes" id="UP000316621">
    <property type="component" value="Chromosome 2"/>
</dbReference>
<dbReference type="Pfam" id="PF03478">
    <property type="entry name" value="Beta-prop_KIB1-4"/>
    <property type="match status" value="1"/>
</dbReference>
<gene>
    <name evidence="2" type="ORF">C5167_021344</name>
</gene>
<dbReference type="PANTHER" id="PTHR40891:SF1">
    <property type="entry name" value="DUF295 DOMAIN-CONTAINING PROTEIN"/>
    <property type="match status" value="1"/>
</dbReference>
<feature type="domain" description="KIB1-4 beta-propeller" evidence="1">
    <location>
        <begin position="64"/>
        <end position="349"/>
    </location>
</feature>
<dbReference type="Gramene" id="RZC52917">
    <property type="protein sequence ID" value="RZC52917"/>
    <property type="gene ID" value="C5167_021344"/>
</dbReference>
<feature type="non-terminal residue" evidence="2">
    <location>
        <position position="403"/>
    </location>
</feature>
<evidence type="ECO:0000313" key="2">
    <source>
        <dbReference type="EMBL" id="RZC52917.1"/>
    </source>
</evidence>
<dbReference type="InterPro" id="IPR005174">
    <property type="entry name" value="KIB1-4_b-propeller"/>
</dbReference>
<sequence>MERVTAHPCCTLDPPLTLCNRPPMEEPELASTDQRSKRRSFPLPKAAPWLVTPYGKGEKFQSFYNICEPNNTSCRKFIPELKGKSAYQKNSHQGWLIILCDDDEFDYTPWNYGDCFLLNPLTMESIELPSFVYWYTLDGYCLSDCLLSSPPKSRTSTNVGGNGNSMVFMLFSRKDKPGEEILVFCYPGDKEWRTHKFSDISGVGNLRWMSYFKDKLYITLYGEKYLEIDIQHASEPVLSISKIDVSYNIKYDSIGGIFDSRVLTYYVESADEIFMIRKFFIIRGVYQDCVTNMVISKLDFLTMSCVEVTSLDDHVLFISSNTRLCCSAKELGLTRGCVYFTQPGEMILYKYDLEDKTIMLSQPCPDLPKPWFSPNWLMIPTTFWNADARRGGTESMPGSNSNR</sequence>
<dbReference type="OMA" id="INDLYIC"/>
<evidence type="ECO:0000259" key="1">
    <source>
        <dbReference type="Pfam" id="PF03478"/>
    </source>
</evidence>
<protein>
    <recommendedName>
        <fullName evidence="1">KIB1-4 beta-propeller domain-containing protein</fullName>
    </recommendedName>
</protein>
<reference evidence="2 3" key="1">
    <citation type="journal article" date="2018" name="Science">
        <title>The opium poppy genome and morphinan production.</title>
        <authorList>
            <person name="Guo L."/>
            <person name="Winzer T."/>
            <person name="Yang X."/>
            <person name="Li Y."/>
            <person name="Ning Z."/>
            <person name="He Z."/>
            <person name="Teodor R."/>
            <person name="Lu Y."/>
            <person name="Bowser T.A."/>
            <person name="Graham I.A."/>
            <person name="Ye K."/>
        </authorList>
    </citation>
    <scope>NUCLEOTIDE SEQUENCE [LARGE SCALE GENOMIC DNA]</scope>
    <source>
        <strain evidence="3">cv. HN1</strain>
        <tissue evidence="2">Leaves</tissue>
    </source>
</reference>
<accession>A0A4Y7IWA2</accession>
<name>A0A4Y7IWA2_PAPSO</name>
<dbReference type="AlphaFoldDB" id="A0A4Y7IWA2"/>
<dbReference type="PANTHER" id="PTHR40891">
    <property type="entry name" value="DUF295 DOMAIN-CONTAINING PROTEIN"/>
    <property type="match status" value="1"/>
</dbReference>
<dbReference type="EMBL" id="CM010716">
    <property type="protein sequence ID" value="RZC52917.1"/>
    <property type="molecule type" value="Genomic_DNA"/>
</dbReference>